<comment type="caution">
    <text evidence="3">The sequence shown here is derived from an EMBL/GenBank/DDBJ whole genome shotgun (WGS) entry which is preliminary data.</text>
</comment>
<organism evidence="3 4">
    <name type="scientific">Murinocardiopsis flavida</name>
    <dbReference type="NCBI Taxonomy" id="645275"/>
    <lineage>
        <taxon>Bacteria</taxon>
        <taxon>Bacillati</taxon>
        <taxon>Actinomycetota</taxon>
        <taxon>Actinomycetes</taxon>
        <taxon>Streptosporangiales</taxon>
        <taxon>Nocardiopsidaceae</taxon>
        <taxon>Murinocardiopsis</taxon>
    </lineage>
</organism>
<feature type="transmembrane region" description="Helical" evidence="2">
    <location>
        <begin position="101"/>
        <end position="122"/>
    </location>
</feature>
<sequence>MSPKKKRKNRTTREGRTPTGPRNEAAGPRDEPAAAEPATVRTVSRTPVVLDPEPRWPVAVWSAAAFVWLVGTALFFVLYLAEGFAMLGEAEVTDAARRATGWYLVGLLVCALVVPLGAGVAAALMRRRIAAIGFAVALVASAAVLFSLASPGEFAMGISGAFG</sequence>
<feature type="transmembrane region" description="Helical" evidence="2">
    <location>
        <begin position="58"/>
        <end position="81"/>
    </location>
</feature>
<keyword evidence="2" id="KW-1133">Transmembrane helix</keyword>
<keyword evidence="2" id="KW-0812">Transmembrane</keyword>
<dbReference type="OrthoDB" id="3436980at2"/>
<accession>A0A2P8DNW6</accession>
<feature type="transmembrane region" description="Helical" evidence="2">
    <location>
        <begin position="129"/>
        <end position="149"/>
    </location>
</feature>
<evidence type="ECO:0000313" key="4">
    <source>
        <dbReference type="Proteomes" id="UP000240542"/>
    </source>
</evidence>
<proteinExistence type="predicted"/>
<keyword evidence="4" id="KW-1185">Reference proteome</keyword>
<keyword evidence="2" id="KW-0472">Membrane</keyword>
<dbReference type="RefSeq" id="WP_106582235.1">
    <property type="nucleotide sequence ID" value="NZ_PYGA01000004.1"/>
</dbReference>
<feature type="compositionally biased region" description="Basic residues" evidence="1">
    <location>
        <begin position="1"/>
        <end position="10"/>
    </location>
</feature>
<feature type="region of interest" description="Disordered" evidence="1">
    <location>
        <begin position="1"/>
        <end position="38"/>
    </location>
</feature>
<dbReference type="SUPFAM" id="SSF103473">
    <property type="entry name" value="MFS general substrate transporter"/>
    <property type="match status" value="1"/>
</dbReference>
<dbReference type="AlphaFoldDB" id="A0A2P8DNW6"/>
<evidence type="ECO:0000256" key="2">
    <source>
        <dbReference type="SAM" id="Phobius"/>
    </source>
</evidence>
<reference evidence="3 4" key="1">
    <citation type="submission" date="2018-03" db="EMBL/GenBank/DDBJ databases">
        <title>Genomic Encyclopedia of Archaeal and Bacterial Type Strains, Phase II (KMG-II): from individual species to whole genera.</title>
        <authorList>
            <person name="Goeker M."/>
        </authorList>
    </citation>
    <scope>NUCLEOTIDE SEQUENCE [LARGE SCALE GENOMIC DNA]</scope>
    <source>
        <strain evidence="3 4">DSM 45312</strain>
    </source>
</reference>
<name>A0A2P8DNW6_9ACTN</name>
<gene>
    <name evidence="3" type="ORF">CLV63_104131</name>
</gene>
<protein>
    <recommendedName>
        <fullName evidence="5">MFS transporter</fullName>
    </recommendedName>
</protein>
<dbReference type="Proteomes" id="UP000240542">
    <property type="component" value="Unassembled WGS sequence"/>
</dbReference>
<evidence type="ECO:0008006" key="5">
    <source>
        <dbReference type="Google" id="ProtNLM"/>
    </source>
</evidence>
<evidence type="ECO:0000313" key="3">
    <source>
        <dbReference type="EMBL" id="PSK98907.1"/>
    </source>
</evidence>
<dbReference type="EMBL" id="PYGA01000004">
    <property type="protein sequence ID" value="PSK98907.1"/>
    <property type="molecule type" value="Genomic_DNA"/>
</dbReference>
<dbReference type="InterPro" id="IPR036259">
    <property type="entry name" value="MFS_trans_sf"/>
</dbReference>
<evidence type="ECO:0000256" key="1">
    <source>
        <dbReference type="SAM" id="MobiDB-lite"/>
    </source>
</evidence>